<name>A0A815CHT5_9BILA</name>
<dbReference type="Gene3D" id="1.25.40.20">
    <property type="entry name" value="Ankyrin repeat-containing domain"/>
    <property type="match status" value="1"/>
</dbReference>
<evidence type="ECO:0008006" key="5">
    <source>
        <dbReference type="Google" id="ProtNLM"/>
    </source>
</evidence>
<dbReference type="EMBL" id="CAJNOM010000820">
    <property type="protein sequence ID" value="CAF1567681.1"/>
    <property type="molecule type" value="Genomic_DNA"/>
</dbReference>
<dbReference type="Proteomes" id="UP000663832">
    <property type="component" value="Unassembled WGS sequence"/>
</dbReference>
<evidence type="ECO:0000313" key="3">
    <source>
        <dbReference type="Proteomes" id="UP000663832"/>
    </source>
</evidence>
<dbReference type="OrthoDB" id="10326700at2759"/>
<dbReference type="AlphaFoldDB" id="A0A815CHT5"/>
<organism evidence="1 4">
    <name type="scientific">Adineta steineri</name>
    <dbReference type="NCBI Taxonomy" id="433720"/>
    <lineage>
        <taxon>Eukaryota</taxon>
        <taxon>Metazoa</taxon>
        <taxon>Spiralia</taxon>
        <taxon>Gnathifera</taxon>
        <taxon>Rotifera</taxon>
        <taxon>Eurotatoria</taxon>
        <taxon>Bdelloidea</taxon>
        <taxon>Adinetida</taxon>
        <taxon>Adinetidae</taxon>
        <taxon>Adineta</taxon>
    </lineage>
</organism>
<protein>
    <recommendedName>
        <fullName evidence="5">Ankyrin repeat protein</fullName>
    </recommendedName>
</protein>
<dbReference type="EMBL" id="CAJNOI010000471">
    <property type="protein sequence ID" value="CAF1287466.1"/>
    <property type="molecule type" value="Genomic_DNA"/>
</dbReference>
<reference evidence="1" key="1">
    <citation type="submission" date="2021-02" db="EMBL/GenBank/DDBJ databases">
        <authorList>
            <person name="Nowell W R."/>
        </authorList>
    </citation>
    <scope>NUCLEOTIDE SEQUENCE</scope>
</reference>
<evidence type="ECO:0000313" key="1">
    <source>
        <dbReference type="EMBL" id="CAF1287466.1"/>
    </source>
</evidence>
<evidence type="ECO:0000313" key="2">
    <source>
        <dbReference type="EMBL" id="CAF1567681.1"/>
    </source>
</evidence>
<sequence length="510" mass="60414">MIIMKYSGNVFTIFRTYFGLNQRLNNILLDKRLHLLTDSLHINVCHTNLDNSHIFQEVSMKNSITEEQLHLCFQSLVAFYINEQYIQLGKDFELNTENIETIRKSFTNEQLLNVNNELKNLFNDLSHHVLHKSDLKRIEWLIFQRGACLECNDYHFEYFNLAKALNKFLFAHTDNTRAITRQYAHSIVELFKLLILCNPNLLKNRDDIGCGGCQVYCLLFSVIYQFECINYRLSNYLDCVSVNMNCYRSVIDLSLFIIQCQKQIFCDDDWCDGAIFEILSMLTNSKNSIIDDQLFIQISRLEILKILFNEHVLQVSQWDESLIYTMKRTLRNLIKKNRLDLILLICDHYQYIQNILNNLDENRQVINIMTGDHLGREIFQILIEKNIFHIWFIEKHLIFILLEKKERKLIEKLLTLSPSLINQFDNDGNDPLLHISLKVNGCRHRIIQFLIQIGSNLQRQNSKGQDFIQIIQLDKNRKLFKHLIQQKLIKTNYTFGKMQVTLVEYEHSVI</sequence>
<keyword evidence="3" id="KW-1185">Reference proteome</keyword>
<accession>A0A815CHT5</accession>
<comment type="caution">
    <text evidence="1">The sequence shown here is derived from an EMBL/GenBank/DDBJ whole genome shotgun (WGS) entry which is preliminary data.</text>
</comment>
<proteinExistence type="predicted"/>
<evidence type="ECO:0000313" key="4">
    <source>
        <dbReference type="Proteomes" id="UP000663877"/>
    </source>
</evidence>
<dbReference type="Proteomes" id="UP000663877">
    <property type="component" value="Unassembled WGS sequence"/>
</dbReference>
<gene>
    <name evidence="1" type="ORF">BJG266_LOCUS31552</name>
    <name evidence="2" type="ORF">QVE165_LOCUS48492</name>
</gene>
<dbReference type="InterPro" id="IPR036770">
    <property type="entry name" value="Ankyrin_rpt-contain_sf"/>
</dbReference>